<sequence>MKTLTCLLITFGFSCTSIAQFKQGSYTQFGLSVPLKENINRDDDDSNWFTPNGLSLKFGEGIHFNRTIAIGLNSGIDWIASKKLVVIPAFANLKLGIKIGKEDFLYLQPAYGKSIILGRGNLHGDYKKISLGIEDIEGVALFIELTQYGFSLYTPEKVTSISLGLSSTWFTKRVKKKTNSNQPQSGKHNKF</sequence>
<name>A0ABQ1HDF6_9FLAO</name>
<feature type="chain" id="PRO_5046612479" description="Outer membrane protein beta-barrel domain-containing protein" evidence="1">
    <location>
        <begin position="20"/>
        <end position="191"/>
    </location>
</feature>
<evidence type="ECO:0000313" key="2">
    <source>
        <dbReference type="EMBL" id="GGA70535.1"/>
    </source>
</evidence>
<dbReference type="PROSITE" id="PS51257">
    <property type="entry name" value="PROKAR_LIPOPROTEIN"/>
    <property type="match status" value="1"/>
</dbReference>
<protein>
    <recommendedName>
        <fullName evidence="4">Outer membrane protein beta-barrel domain-containing protein</fullName>
    </recommendedName>
</protein>
<accession>A0ABQ1HDF6</accession>
<proteinExistence type="predicted"/>
<dbReference type="Proteomes" id="UP000658793">
    <property type="component" value="Unassembled WGS sequence"/>
</dbReference>
<dbReference type="EMBL" id="BMGA01000001">
    <property type="protein sequence ID" value="GGA70535.1"/>
    <property type="molecule type" value="Genomic_DNA"/>
</dbReference>
<feature type="signal peptide" evidence="1">
    <location>
        <begin position="1"/>
        <end position="19"/>
    </location>
</feature>
<organism evidence="2 3">
    <name type="scientific">Flavobacterium palustre</name>
    <dbReference type="NCBI Taxonomy" id="1476463"/>
    <lineage>
        <taxon>Bacteria</taxon>
        <taxon>Pseudomonadati</taxon>
        <taxon>Bacteroidota</taxon>
        <taxon>Flavobacteriia</taxon>
        <taxon>Flavobacteriales</taxon>
        <taxon>Flavobacteriaceae</taxon>
        <taxon>Flavobacterium</taxon>
    </lineage>
</organism>
<keyword evidence="1" id="KW-0732">Signal</keyword>
<evidence type="ECO:0008006" key="4">
    <source>
        <dbReference type="Google" id="ProtNLM"/>
    </source>
</evidence>
<reference evidence="3" key="1">
    <citation type="journal article" date="2019" name="Int. J. Syst. Evol. Microbiol.">
        <title>The Global Catalogue of Microorganisms (GCM) 10K type strain sequencing project: providing services to taxonomists for standard genome sequencing and annotation.</title>
        <authorList>
            <consortium name="The Broad Institute Genomics Platform"/>
            <consortium name="The Broad Institute Genome Sequencing Center for Infectious Disease"/>
            <person name="Wu L."/>
            <person name="Ma J."/>
        </authorList>
    </citation>
    <scope>NUCLEOTIDE SEQUENCE [LARGE SCALE GENOMIC DNA]</scope>
    <source>
        <strain evidence="3">CGMCC 1.12811</strain>
    </source>
</reference>
<dbReference type="RefSeq" id="WP_188492862.1">
    <property type="nucleotide sequence ID" value="NZ_BMGA01000001.1"/>
</dbReference>
<comment type="caution">
    <text evidence="2">The sequence shown here is derived from an EMBL/GenBank/DDBJ whole genome shotgun (WGS) entry which is preliminary data.</text>
</comment>
<keyword evidence="3" id="KW-1185">Reference proteome</keyword>
<evidence type="ECO:0000313" key="3">
    <source>
        <dbReference type="Proteomes" id="UP000658793"/>
    </source>
</evidence>
<evidence type="ECO:0000256" key="1">
    <source>
        <dbReference type="SAM" id="SignalP"/>
    </source>
</evidence>
<gene>
    <name evidence="2" type="ORF">GCM10008015_09160</name>
</gene>